<dbReference type="EMBL" id="FWXV01000030">
    <property type="protein sequence ID" value="SMD27599.1"/>
    <property type="molecule type" value="Genomic_DNA"/>
</dbReference>
<evidence type="ECO:0000259" key="3">
    <source>
        <dbReference type="Pfam" id="PF01478"/>
    </source>
</evidence>
<dbReference type="RefSeq" id="WP_235039431.1">
    <property type="nucleotide sequence ID" value="NZ_FWXV01000030.1"/>
</dbReference>
<evidence type="ECO:0000256" key="1">
    <source>
        <dbReference type="ARBA" id="ARBA00005801"/>
    </source>
</evidence>
<comment type="similarity">
    <text evidence="1">Belongs to the peptidase A24 family.</text>
</comment>
<organism evidence="4 5">
    <name type="scientific">Kibdelosporangium aridum</name>
    <dbReference type="NCBI Taxonomy" id="2030"/>
    <lineage>
        <taxon>Bacteria</taxon>
        <taxon>Bacillati</taxon>
        <taxon>Actinomycetota</taxon>
        <taxon>Actinomycetes</taxon>
        <taxon>Pseudonocardiales</taxon>
        <taxon>Pseudonocardiaceae</taxon>
        <taxon>Kibdelosporangium</taxon>
    </lineage>
</organism>
<dbReference type="Pfam" id="PF01478">
    <property type="entry name" value="Peptidase_A24"/>
    <property type="match status" value="1"/>
</dbReference>
<dbReference type="PANTHER" id="PTHR30487:SF0">
    <property type="entry name" value="PREPILIN LEADER PEPTIDASE_N-METHYLTRANSFERASE-RELATED"/>
    <property type="match status" value="1"/>
</dbReference>
<evidence type="ECO:0000313" key="5">
    <source>
        <dbReference type="Proteomes" id="UP000192674"/>
    </source>
</evidence>
<dbReference type="GO" id="GO:0032259">
    <property type="term" value="P:methylation"/>
    <property type="evidence" value="ECO:0007669"/>
    <property type="project" value="UniProtKB-KW"/>
</dbReference>
<dbReference type="GO" id="GO:0008168">
    <property type="term" value="F:methyltransferase activity"/>
    <property type="evidence" value="ECO:0007669"/>
    <property type="project" value="UniProtKB-KW"/>
</dbReference>
<dbReference type="InterPro" id="IPR000045">
    <property type="entry name" value="Prepilin_IV_endopep_pep"/>
</dbReference>
<dbReference type="Proteomes" id="UP000192674">
    <property type="component" value="Unassembled WGS sequence"/>
</dbReference>
<keyword evidence="2" id="KW-0812">Transmembrane</keyword>
<feature type="transmembrane region" description="Helical" evidence="2">
    <location>
        <begin position="190"/>
        <end position="207"/>
    </location>
</feature>
<name>A0A1Y5YD73_KIBAR</name>
<proteinExistence type="inferred from homology"/>
<keyword evidence="4" id="KW-0808">Transferase</keyword>
<dbReference type="InterPro" id="IPR050882">
    <property type="entry name" value="Prepilin_peptidase/N-MTase"/>
</dbReference>
<dbReference type="PANTHER" id="PTHR30487">
    <property type="entry name" value="TYPE 4 PREPILIN-LIKE PROTEINS LEADER PEPTIDE-PROCESSING ENZYME"/>
    <property type="match status" value="1"/>
</dbReference>
<dbReference type="Gene3D" id="1.20.120.1220">
    <property type="match status" value="1"/>
</dbReference>
<feature type="transmembrane region" description="Helical" evidence="2">
    <location>
        <begin position="112"/>
        <end position="134"/>
    </location>
</feature>
<feature type="transmembrane region" description="Helical" evidence="2">
    <location>
        <begin position="87"/>
        <end position="105"/>
    </location>
</feature>
<feature type="domain" description="Prepilin type IV endopeptidase peptidase" evidence="3">
    <location>
        <begin position="68"/>
        <end position="166"/>
    </location>
</feature>
<accession>A0A1Y5YD73</accession>
<dbReference type="GO" id="GO:0006465">
    <property type="term" value="P:signal peptide processing"/>
    <property type="evidence" value="ECO:0007669"/>
    <property type="project" value="TreeGrafter"/>
</dbReference>
<sequence length="210" mass="21992">MLIFLWMAVGAVIAMFVHVWTRRLLATDHKGWLTAPLTATLLTAVLFGSLAWRLGWTVELLPYSHLAAAGVSLSIVDTVEQRLPNKLVLTSLLVLGGFFGVLSIVNLDGASLVRAVVGSIVVAGFYLALALASGGGLGAGDVKLGGLLGLALGWLSWPALMFGVFLGWCSAGAAWLALRLADRSPQNRQLPAGPFLVFGTLVAIGVMPTS</sequence>
<keyword evidence="2" id="KW-0472">Membrane</keyword>
<dbReference type="GO" id="GO:0005886">
    <property type="term" value="C:plasma membrane"/>
    <property type="evidence" value="ECO:0007669"/>
    <property type="project" value="TreeGrafter"/>
</dbReference>
<keyword evidence="4" id="KW-0489">Methyltransferase</keyword>
<dbReference type="AlphaFoldDB" id="A0A1Y5YD73"/>
<feature type="transmembrane region" description="Helical" evidence="2">
    <location>
        <begin position="154"/>
        <end position="178"/>
    </location>
</feature>
<protein>
    <submittedName>
        <fullName evidence="4">Leader peptidase (Prepilin peptidase) / N-methyltransferase</fullName>
    </submittedName>
</protein>
<dbReference type="GO" id="GO:0004190">
    <property type="term" value="F:aspartic-type endopeptidase activity"/>
    <property type="evidence" value="ECO:0007669"/>
    <property type="project" value="InterPro"/>
</dbReference>
<feature type="transmembrane region" description="Helical" evidence="2">
    <location>
        <begin position="6"/>
        <end position="25"/>
    </location>
</feature>
<reference evidence="4 5" key="1">
    <citation type="submission" date="2017-04" db="EMBL/GenBank/DDBJ databases">
        <authorList>
            <person name="Afonso C.L."/>
            <person name="Miller P.J."/>
            <person name="Scott M.A."/>
            <person name="Spackman E."/>
            <person name="Goraichik I."/>
            <person name="Dimitrov K.M."/>
            <person name="Suarez D.L."/>
            <person name="Swayne D.E."/>
        </authorList>
    </citation>
    <scope>NUCLEOTIDE SEQUENCE [LARGE SCALE GENOMIC DNA]</scope>
    <source>
        <strain evidence="4 5">DSM 43828</strain>
    </source>
</reference>
<evidence type="ECO:0000256" key="2">
    <source>
        <dbReference type="SAM" id="Phobius"/>
    </source>
</evidence>
<feature type="transmembrane region" description="Helical" evidence="2">
    <location>
        <begin position="32"/>
        <end position="52"/>
    </location>
</feature>
<keyword evidence="2" id="KW-1133">Transmembrane helix</keyword>
<keyword evidence="5" id="KW-1185">Reference proteome</keyword>
<gene>
    <name evidence="4" type="ORF">SAMN05661093_11209</name>
</gene>
<evidence type="ECO:0000313" key="4">
    <source>
        <dbReference type="EMBL" id="SMD27599.1"/>
    </source>
</evidence>